<organism evidence="4 5">
    <name type="scientific">Anaeramoeba ignava</name>
    <name type="common">Anaerobic marine amoeba</name>
    <dbReference type="NCBI Taxonomy" id="1746090"/>
    <lineage>
        <taxon>Eukaryota</taxon>
        <taxon>Metamonada</taxon>
        <taxon>Anaeramoebidae</taxon>
        <taxon>Anaeramoeba</taxon>
    </lineage>
</organism>
<proteinExistence type="predicted"/>
<dbReference type="PANTHER" id="PTHR13743:SF112">
    <property type="entry name" value="BEACH DOMAIN-CONTAINING PROTEIN"/>
    <property type="match status" value="1"/>
</dbReference>
<feature type="domain" description="Neurobeachin beta-propeller" evidence="3">
    <location>
        <begin position="34"/>
        <end position="298"/>
    </location>
</feature>
<keyword evidence="1" id="KW-0853">WD repeat</keyword>
<evidence type="ECO:0000259" key="3">
    <source>
        <dbReference type="Pfam" id="PF20426"/>
    </source>
</evidence>
<dbReference type="GO" id="GO:0019901">
    <property type="term" value="F:protein kinase binding"/>
    <property type="evidence" value="ECO:0007669"/>
    <property type="project" value="TreeGrafter"/>
</dbReference>
<dbReference type="GO" id="GO:0008104">
    <property type="term" value="P:intracellular protein localization"/>
    <property type="evidence" value="ECO:0007669"/>
    <property type="project" value="TreeGrafter"/>
</dbReference>
<dbReference type="Gene3D" id="2.130.10.10">
    <property type="entry name" value="YVTN repeat-like/Quinoprotein amine dehydrogenase"/>
    <property type="match status" value="1"/>
</dbReference>
<dbReference type="GO" id="GO:0005829">
    <property type="term" value="C:cytosol"/>
    <property type="evidence" value="ECO:0007669"/>
    <property type="project" value="TreeGrafter"/>
</dbReference>
<keyword evidence="2" id="KW-0677">Repeat</keyword>
<protein>
    <submittedName>
        <fullName evidence="4">Beach domain-containing protein lvsc</fullName>
    </submittedName>
</protein>
<keyword evidence="5" id="KW-1185">Reference proteome</keyword>
<gene>
    <name evidence="4" type="ORF">M0811_14337</name>
</gene>
<evidence type="ECO:0000256" key="1">
    <source>
        <dbReference type="ARBA" id="ARBA00022574"/>
    </source>
</evidence>
<dbReference type="InterPro" id="IPR046851">
    <property type="entry name" value="NBCH_WD40"/>
</dbReference>
<accession>A0A9Q0RIL9</accession>
<dbReference type="InterPro" id="IPR050865">
    <property type="entry name" value="BEACH_Domain"/>
</dbReference>
<dbReference type="InterPro" id="IPR019775">
    <property type="entry name" value="WD40_repeat_CS"/>
</dbReference>
<dbReference type="SUPFAM" id="SSF50978">
    <property type="entry name" value="WD40 repeat-like"/>
    <property type="match status" value="1"/>
</dbReference>
<dbReference type="EMBL" id="JAPDFW010000021">
    <property type="protein sequence ID" value="KAJ5079919.1"/>
    <property type="molecule type" value="Genomic_DNA"/>
</dbReference>
<evidence type="ECO:0000313" key="4">
    <source>
        <dbReference type="EMBL" id="KAJ5079919.1"/>
    </source>
</evidence>
<dbReference type="AlphaFoldDB" id="A0A9Q0RIL9"/>
<dbReference type="Pfam" id="PF20426">
    <property type="entry name" value="NBCH_WD40"/>
    <property type="match status" value="1"/>
</dbReference>
<dbReference type="GO" id="GO:0016020">
    <property type="term" value="C:membrane"/>
    <property type="evidence" value="ECO:0007669"/>
    <property type="project" value="TreeGrafter"/>
</dbReference>
<reference evidence="4" key="1">
    <citation type="submission" date="2022-10" db="EMBL/GenBank/DDBJ databases">
        <title>Novel sulphate-reducing endosymbionts in the free-living metamonad Anaeramoeba.</title>
        <authorList>
            <person name="Jerlstrom-Hultqvist J."/>
            <person name="Cepicka I."/>
            <person name="Gallot-Lavallee L."/>
            <person name="Salas-Leiva D."/>
            <person name="Curtis B.A."/>
            <person name="Zahonova K."/>
            <person name="Pipaliya S."/>
            <person name="Dacks J."/>
            <person name="Roger A.J."/>
        </authorList>
    </citation>
    <scope>NUCLEOTIDE SEQUENCE</scope>
    <source>
        <strain evidence="4">BMAN</strain>
    </source>
</reference>
<dbReference type="PANTHER" id="PTHR13743">
    <property type="entry name" value="BEIGE/BEACH-RELATED"/>
    <property type="match status" value="1"/>
</dbReference>
<dbReference type="InterPro" id="IPR001680">
    <property type="entry name" value="WD40_rpt"/>
</dbReference>
<evidence type="ECO:0000256" key="2">
    <source>
        <dbReference type="ARBA" id="ARBA00022737"/>
    </source>
</evidence>
<dbReference type="OrthoDB" id="26681at2759"/>
<dbReference type="InterPro" id="IPR036322">
    <property type="entry name" value="WD40_repeat_dom_sf"/>
</dbReference>
<dbReference type="Proteomes" id="UP001149090">
    <property type="component" value="Unassembled WGS sequence"/>
</dbReference>
<dbReference type="InterPro" id="IPR015943">
    <property type="entry name" value="WD40/YVTN_repeat-like_dom_sf"/>
</dbReference>
<dbReference type="PROSITE" id="PS00678">
    <property type="entry name" value="WD_REPEATS_1"/>
    <property type="match status" value="1"/>
</dbReference>
<sequence length="306" mass="35205">MIESIKILGDFDKIITFDKERNIGKHKISLVYPISNQPNFNFQTEEKIEEKIGVSFAKDFNNFQECLAMDKNSKYIVCCGFYDNTFKIFDIENFKMIQSISKHLDIVNCSKMNWKYIVTGSQDTTVIVWEIDLKEGKVKEIPKHIFFEHEKEVKSVAISIEYDIVLSGSIDGKLIFHSLNKGKLIQSIILSDQKPISIIKIIKEGNIITFSENSNKLRLFTINGYLLKEVKCLQNIYSISITEDSNFIFLGGEKGILEIRKLFNLEPIQKVDLKEKIYSISIIEKGFLIIGFGNGELNIGNFIERN</sequence>
<comment type="caution">
    <text evidence="4">The sequence shown here is derived from an EMBL/GenBank/DDBJ whole genome shotgun (WGS) entry which is preliminary data.</text>
</comment>
<name>A0A9Q0RIL9_ANAIG</name>
<dbReference type="SMART" id="SM00320">
    <property type="entry name" value="WD40"/>
    <property type="match status" value="4"/>
</dbReference>
<evidence type="ECO:0000313" key="5">
    <source>
        <dbReference type="Proteomes" id="UP001149090"/>
    </source>
</evidence>